<dbReference type="EMBL" id="JABRWJ010000006">
    <property type="protein sequence ID" value="NRF69410.1"/>
    <property type="molecule type" value="Genomic_DNA"/>
</dbReference>
<organism evidence="2 3">
    <name type="scientific">Pseudaquabacterium terrae</name>
    <dbReference type="NCBI Taxonomy" id="2732868"/>
    <lineage>
        <taxon>Bacteria</taxon>
        <taxon>Pseudomonadati</taxon>
        <taxon>Pseudomonadota</taxon>
        <taxon>Betaproteobacteria</taxon>
        <taxon>Burkholderiales</taxon>
        <taxon>Sphaerotilaceae</taxon>
        <taxon>Pseudaquabacterium</taxon>
    </lineage>
</organism>
<reference evidence="2 3" key="1">
    <citation type="submission" date="2020-05" db="EMBL/GenBank/DDBJ databases">
        <title>Aquincola sp. isolate from soil.</title>
        <authorList>
            <person name="Han J."/>
            <person name="Kim D.-U."/>
        </authorList>
    </citation>
    <scope>NUCLEOTIDE SEQUENCE [LARGE SCALE GENOMIC DNA]</scope>
    <source>
        <strain evidence="2 3">S2</strain>
    </source>
</reference>
<keyword evidence="3" id="KW-1185">Reference proteome</keyword>
<comment type="caution">
    <text evidence="2">The sequence shown here is derived from an EMBL/GenBank/DDBJ whole genome shotgun (WGS) entry which is preliminary data.</text>
</comment>
<evidence type="ECO:0000256" key="1">
    <source>
        <dbReference type="SAM" id="MobiDB-lite"/>
    </source>
</evidence>
<protein>
    <recommendedName>
        <fullName evidence="4">Flagellar FliJ protein</fullName>
    </recommendedName>
</protein>
<evidence type="ECO:0000313" key="3">
    <source>
        <dbReference type="Proteomes" id="UP000737171"/>
    </source>
</evidence>
<feature type="region of interest" description="Disordered" evidence="1">
    <location>
        <begin position="132"/>
        <end position="164"/>
    </location>
</feature>
<feature type="compositionally biased region" description="Basic and acidic residues" evidence="1">
    <location>
        <begin position="132"/>
        <end position="145"/>
    </location>
</feature>
<dbReference type="InterPro" id="IPR053716">
    <property type="entry name" value="Flag_assembly_chemotaxis_eff"/>
</dbReference>
<accession>A0ABX2ELA5</accession>
<evidence type="ECO:0008006" key="4">
    <source>
        <dbReference type="Google" id="ProtNLM"/>
    </source>
</evidence>
<dbReference type="RefSeq" id="WP_173126231.1">
    <property type="nucleotide sequence ID" value="NZ_JABRWJ010000006.1"/>
</dbReference>
<gene>
    <name evidence="2" type="ORF">HLB44_20630</name>
</gene>
<proteinExistence type="predicted"/>
<name>A0ABX2ELA5_9BURK</name>
<evidence type="ECO:0000313" key="2">
    <source>
        <dbReference type="EMBL" id="NRF69410.1"/>
    </source>
</evidence>
<sequence>MSSDWPRLIRVREQQKAAAAEALATARRAAEHTAARRDEAQQTLACRVSERAGSWHGAADRFSAGSLDIEQLRRVATFDAVAGRHIADARRCCHAAQAQHQLAETQAEEARGWLHGRRAALEKAERMDERARAALRRQEEQRAEESAEVAALAAWQRGPGRRTA</sequence>
<dbReference type="Gene3D" id="1.10.287.1700">
    <property type="match status" value="1"/>
</dbReference>
<dbReference type="Proteomes" id="UP000737171">
    <property type="component" value="Unassembled WGS sequence"/>
</dbReference>